<sequence length="113" mass="12593">KTEKSPTCRHRLHINRRGARSYRCLLTDNVTAASLKALQIERVRARISPGSAGRETGSSHNRAVKDKLSVTVGLCLRKDQIWSSPVKNRFLSLTFPLFSLHKNPAGIVCIDVI</sequence>
<proteinExistence type="predicted"/>
<evidence type="ECO:0000313" key="1">
    <source>
        <dbReference type="EMBL" id="JAO05106.1"/>
    </source>
</evidence>
<gene>
    <name evidence="1" type="primary">PPUP9386</name>
</gene>
<feature type="non-terminal residue" evidence="1">
    <location>
        <position position="1"/>
    </location>
</feature>
<name>A0A0S7EQK3_9TELE</name>
<organism evidence="1">
    <name type="scientific">Poeciliopsis prolifica</name>
    <name type="common">blackstripe livebearer</name>
    <dbReference type="NCBI Taxonomy" id="188132"/>
    <lineage>
        <taxon>Eukaryota</taxon>
        <taxon>Metazoa</taxon>
        <taxon>Chordata</taxon>
        <taxon>Craniata</taxon>
        <taxon>Vertebrata</taxon>
        <taxon>Euteleostomi</taxon>
        <taxon>Actinopterygii</taxon>
        <taxon>Neopterygii</taxon>
        <taxon>Teleostei</taxon>
        <taxon>Neoteleostei</taxon>
        <taxon>Acanthomorphata</taxon>
        <taxon>Ovalentaria</taxon>
        <taxon>Atherinomorphae</taxon>
        <taxon>Cyprinodontiformes</taxon>
        <taxon>Poeciliidae</taxon>
        <taxon>Poeciliinae</taxon>
        <taxon>Poeciliopsis</taxon>
    </lineage>
</organism>
<protein>
    <submittedName>
        <fullName evidence="1">PPUP9386</fullName>
    </submittedName>
</protein>
<dbReference type="AlphaFoldDB" id="A0A0S7EQK3"/>
<dbReference type="EMBL" id="GBYX01476571">
    <property type="protein sequence ID" value="JAO05106.1"/>
    <property type="molecule type" value="Transcribed_RNA"/>
</dbReference>
<accession>A0A0S7EQK3</accession>
<reference evidence="1" key="1">
    <citation type="submission" date="2014-12" db="EMBL/GenBank/DDBJ databases">
        <title>Parallel Evolution in Life History Adaptation Evident in the Tissue-Specific Poeciliopsis prolifica transcriptome.</title>
        <authorList>
            <person name="Jue N.K."/>
            <person name="Foley R.J."/>
            <person name="Obergfell C."/>
            <person name="Reznick D.N."/>
            <person name="O'Neill R.J."/>
            <person name="O'Neill M.J."/>
        </authorList>
    </citation>
    <scope>NUCLEOTIDE SEQUENCE</scope>
</reference>